<dbReference type="InterPro" id="IPR039353">
    <property type="entry name" value="TF_Adf1"/>
</dbReference>
<feature type="domain" description="MADF" evidence="2">
    <location>
        <begin position="77"/>
        <end position="177"/>
    </location>
</feature>
<feature type="region of interest" description="Disordered" evidence="1">
    <location>
        <begin position="195"/>
        <end position="248"/>
    </location>
</feature>
<dbReference type="PROSITE" id="PS51029">
    <property type="entry name" value="MADF"/>
    <property type="match status" value="1"/>
</dbReference>
<dbReference type="GeneID" id="116954180"/>
<evidence type="ECO:0000313" key="4">
    <source>
        <dbReference type="RefSeq" id="XP_032830564.1"/>
    </source>
</evidence>
<dbReference type="PANTHER" id="PTHR12243">
    <property type="entry name" value="MADF DOMAIN TRANSCRIPTION FACTOR"/>
    <property type="match status" value="1"/>
</dbReference>
<sequence length="367" mass="39998">MAEEEEEAGEEEEENEKKEDSKLAAAAACIVAAAYLGEKRQQSRQQSRGWPLRRPERRSCGNGGRVRSVWDASQEVFLIEWFHDHRFMWDPSNPDYFKRDKRNRKMNELCEQLGGDAHGVPFTGEEIKFKWKNLRSIYFREVKKVEDADRMGSGRSNGYYPKWHHFERLGFLREAMQSRCGRYTFNQSALDKFVTDAPTPAAPSPNTPSSPARSPTELAASLQAMPSPCPPWASPSAQSMSGTSCLSDEDTKPLSCVRQLHNDGLVGGGGSVGGGGDVGGDGGGLGGGAGGRGIGGGGGVGVGSVRAEQLLNTAMTHLGASRRGTESADDIFGKYIAMSLRELPPRKRERARLALHKTLHDIAVSDD</sequence>
<feature type="compositionally biased region" description="Acidic residues" evidence="1">
    <location>
        <begin position="1"/>
        <end position="14"/>
    </location>
</feature>
<dbReference type="PANTHER" id="PTHR12243:SF67">
    <property type="entry name" value="COREPRESSOR OF PANGOLIN, ISOFORM A-RELATED"/>
    <property type="match status" value="1"/>
</dbReference>
<dbReference type="InterPro" id="IPR006578">
    <property type="entry name" value="MADF-dom"/>
</dbReference>
<evidence type="ECO:0000259" key="2">
    <source>
        <dbReference type="PROSITE" id="PS51029"/>
    </source>
</evidence>
<dbReference type="SMART" id="SM00595">
    <property type="entry name" value="MADF"/>
    <property type="match status" value="1"/>
</dbReference>
<dbReference type="Pfam" id="PF10545">
    <property type="entry name" value="MADF_DNA_bdg"/>
    <property type="match status" value="1"/>
</dbReference>
<dbReference type="RefSeq" id="XP_032830564.1">
    <property type="nucleotide sequence ID" value="XM_032974673.1"/>
</dbReference>
<keyword evidence="3" id="KW-1185">Reference proteome</keyword>
<dbReference type="KEGG" id="pmrn:116954180"/>
<proteinExistence type="predicted"/>
<reference evidence="4" key="1">
    <citation type="submission" date="2025-08" db="UniProtKB">
        <authorList>
            <consortium name="RefSeq"/>
        </authorList>
    </citation>
    <scope>IDENTIFICATION</scope>
    <source>
        <tissue evidence="4">Sperm</tissue>
    </source>
</reference>
<evidence type="ECO:0000256" key="1">
    <source>
        <dbReference type="SAM" id="MobiDB-lite"/>
    </source>
</evidence>
<feature type="region of interest" description="Disordered" evidence="1">
    <location>
        <begin position="38"/>
        <end position="65"/>
    </location>
</feature>
<dbReference type="AlphaFoldDB" id="A0AAJ7U7G1"/>
<protein>
    <submittedName>
        <fullName evidence="4">Uncharacterized protein LOC116954180</fullName>
    </submittedName>
</protein>
<organism evidence="3 4">
    <name type="scientific">Petromyzon marinus</name>
    <name type="common">Sea lamprey</name>
    <dbReference type="NCBI Taxonomy" id="7757"/>
    <lineage>
        <taxon>Eukaryota</taxon>
        <taxon>Metazoa</taxon>
        <taxon>Chordata</taxon>
        <taxon>Craniata</taxon>
        <taxon>Vertebrata</taxon>
        <taxon>Cyclostomata</taxon>
        <taxon>Hyperoartia</taxon>
        <taxon>Petromyzontiformes</taxon>
        <taxon>Petromyzontidae</taxon>
        <taxon>Petromyzon</taxon>
    </lineage>
</organism>
<feature type="region of interest" description="Disordered" evidence="1">
    <location>
        <begin position="1"/>
        <end position="22"/>
    </location>
</feature>
<gene>
    <name evidence="4" type="primary">LOC116954180</name>
</gene>
<name>A0AAJ7U7G1_PETMA</name>
<evidence type="ECO:0000313" key="3">
    <source>
        <dbReference type="Proteomes" id="UP001318040"/>
    </source>
</evidence>
<accession>A0AAJ7U7G1</accession>
<dbReference type="Proteomes" id="UP001318040">
    <property type="component" value="Chromosome 54"/>
</dbReference>